<dbReference type="KEGG" id="soa:G3M56_000895"/>
<proteinExistence type="predicted"/>
<dbReference type="Proteomes" id="UP000475117">
    <property type="component" value="Chromosome"/>
</dbReference>
<sequence>MIRIVKTLVTAWLVTAALALTAQAEPSIDPEGVVDAAKELIAAEQWATAAETLQSLHDSGHRSPETLEAQGVALARANRTAEAKAAFLQSLALDPSRAADLMAKMNEIEPLATDESRGDQLTVLAAVSPTTSLWVALSASFWFTIVVLLVRRTLWRHGLATLALVIGICFTLASATALIGRSLLPPASDIAVVVKDDTLRSVPLAKNTSGPVVGAGSAAVIKEKSGEFTLVKQMNKPHNEGWVRSEYVVEILPDS</sequence>
<reference evidence="1 2" key="1">
    <citation type="submission" date="2020-12" db="EMBL/GenBank/DDBJ databases">
        <title>Sulforoseuscoccus oceanibium gen. nov., sp. nov., a representative of the phylum Verrucomicrobia with special cytoplasmic membrane, and proposal of Sulforoseuscoccusaceae fam. nov.</title>
        <authorList>
            <person name="Xi F."/>
        </authorList>
    </citation>
    <scope>NUCLEOTIDE SEQUENCE [LARGE SCALE GENOMIC DNA]</scope>
    <source>
        <strain evidence="1 2">T37</strain>
    </source>
</reference>
<protein>
    <submittedName>
        <fullName evidence="1">Tetratricopeptide repeat protein</fullName>
    </submittedName>
</protein>
<organism evidence="1 2">
    <name type="scientific">Sulfuriroseicoccus oceanibius</name>
    <dbReference type="NCBI Taxonomy" id="2707525"/>
    <lineage>
        <taxon>Bacteria</taxon>
        <taxon>Pseudomonadati</taxon>
        <taxon>Verrucomicrobiota</taxon>
        <taxon>Verrucomicrobiia</taxon>
        <taxon>Verrucomicrobiales</taxon>
        <taxon>Verrucomicrobiaceae</taxon>
        <taxon>Sulfuriroseicoccus</taxon>
    </lineage>
</organism>
<dbReference type="RefSeq" id="WP_164365705.1">
    <property type="nucleotide sequence ID" value="NZ_CP066776.1"/>
</dbReference>
<name>A0A6B3LFP9_9BACT</name>
<dbReference type="SUPFAM" id="SSF48452">
    <property type="entry name" value="TPR-like"/>
    <property type="match status" value="1"/>
</dbReference>
<keyword evidence="2" id="KW-1185">Reference proteome</keyword>
<evidence type="ECO:0000313" key="1">
    <source>
        <dbReference type="EMBL" id="QQL45176.1"/>
    </source>
</evidence>
<dbReference type="AlphaFoldDB" id="A0A6B3LFP9"/>
<dbReference type="InterPro" id="IPR011990">
    <property type="entry name" value="TPR-like_helical_dom_sf"/>
</dbReference>
<gene>
    <name evidence="1" type="ORF">G3M56_000895</name>
</gene>
<dbReference type="EMBL" id="CP066776">
    <property type="protein sequence ID" value="QQL45176.1"/>
    <property type="molecule type" value="Genomic_DNA"/>
</dbReference>
<evidence type="ECO:0000313" key="2">
    <source>
        <dbReference type="Proteomes" id="UP000475117"/>
    </source>
</evidence>
<dbReference type="Gene3D" id="1.25.40.10">
    <property type="entry name" value="Tetratricopeptide repeat domain"/>
    <property type="match status" value="1"/>
</dbReference>
<accession>A0A6B3LFP9</accession>